<keyword evidence="2" id="KW-0479">Metal-binding</keyword>
<sequence>MDSRNLNLRDMVQFVTIVPDSQTHIYLKEPNLCADKCDLKPCTYICPSHVYYFDDDNQQTLIDYKRCIECGACIYACPLENIDWHFPRPGYGIFYKY</sequence>
<dbReference type="PANTHER" id="PTHR43082:SF3">
    <property type="entry name" value="FERREDOXIN-LIKE PROTEIN YDIT"/>
    <property type="match status" value="1"/>
</dbReference>
<dbReference type="Proteomes" id="UP000001683">
    <property type="component" value="Chromosome"/>
</dbReference>
<keyword evidence="8" id="KW-1185">Reference proteome</keyword>
<reference evidence="7 8" key="2">
    <citation type="journal article" date="2011" name="J. Bacteriol.">
        <title>Complete genome sequence of the anaerobic, halophilic alkalithermophile Natranaerobius thermophilus JW/NM-WN-LF.</title>
        <authorList>
            <person name="Zhao B."/>
            <person name="Mesbah N.M."/>
            <person name="Dalin E."/>
            <person name="Goodwin L."/>
            <person name="Nolan M."/>
            <person name="Pitluck S."/>
            <person name="Chertkov O."/>
            <person name="Brettin T.S."/>
            <person name="Han J."/>
            <person name="Larimer F.W."/>
            <person name="Land M.L."/>
            <person name="Hauser L."/>
            <person name="Kyrpides N."/>
            <person name="Wiegel J."/>
        </authorList>
    </citation>
    <scope>NUCLEOTIDE SEQUENCE [LARGE SCALE GENOMIC DNA]</scope>
    <source>
        <strain evidence="8">ATCC BAA-1301 / DSM 18059 / JW/NM-WN-LF</strain>
    </source>
</reference>
<keyword evidence="4" id="KW-0408">Iron</keyword>
<evidence type="ECO:0000256" key="1">
    <source>
        <dbReference type="ARBA" id="ARBA00022448"/>
    </source>
</evidence>
<keyword evidence="3" id="KW-0249">Electron transport</keyword>
<dbReference type="AlphaFoldDB" id="B2A3V2"/>
<evidence type="ECO:0000313" key="7">
    <source>
        <dbReference type="EMBL" id="ACB83727.1"/>
    </source>
</evidence>
<reference evidence="7 8" key="1">
    <citation type="submission" date="2008-04" db="EMBL/GenBank/DDBJ databases">
        <title>Complete sequence of chromosome of Natranaerobius thermophilus JW/NM-WN-LF.</title>
        <authorList>
            <consortium name="US DOE Joint Genome Institute"/>
            <person name="Copeland A."/>
            <person name="Lucas S."/>
            <person name="Lapidus A."/>
            <person name="Glavina del Rio T."/>
            <person name="Dalin E."/>
            <person name="Tice H."/>
            <person name="Bruce D."/>
            <person name="Goodwin L."/>
            <person name="Pitluck S."/>
            <person name="Chertkov O."/>
            <person name="Brettin T."/>
            <person name="Detter J.C."/>
            <person name="Han C."/>
            <person name="Kuske C.R."/>
            <person name="Schmutz J."/>
            <person name="Larimer F."/>
            <person name="Land M."/>
            <person name="Hauser L."/>
            <person name="Kyrpides N."/>
            <person name="Lykidis A."/>
            <person name="Mesbah N.M."/>
            <person name="Wiegel J."/>
        </authorList>
    </citation>
    <scope>NUCLEOTIDE SEQUENCE [LARGE SCALE GENOMIC DNA]</scope>
    <source>
        <strain evidence="8">ATCC BAA-1301 / DSM 18059 / JW/NM-WN-LF</strain>
    </source>
</reference>
<dbReference type="eggNOG" id="COG2440">
    <property type="taxonomic scope" value="Bacteria"/>
</dbReference>
<dbReference type="Pfam" id="PF13237">
    <property type="entry name" value="Fer4_10"/>
    <property type="match status" value="1"/>
</dbReference>
<dbReference type="KEGG" id="nth:Nther_0128"/>
<dbReference type="GO" id="GO:0005506">
    <property type="term" value="F:iron ion binding"/>
    <property type="evidence" value="ECO:0007669"/>
    <property type="project" value="InterPro"/>
</dbReference>
<feature type="domain" description="4Fe-4S ferredoxin-type" evidence="6">
    <location>
        <begin position="58"/>
        <end position="87"/>
    </location>
</feature>
<dbReference type="SUPFAM" id="SSF54862">
    <property type="entry name" value="4Fe-4S ferredoxins"/>
    <property type="match status" value="1"/>
</dbReference>
<evidence type="ECO:0000313" key="8">
    <source>
        <dbReference type="Proteomes" id="UP000001683"/>
    </source>
</evidence>
<accession>B2A3V2</accession>
<gene>
    <name evidence="7" type="ordered locus">Nther_0128</name>
</gene>
<dbReference type="RefSeq" id="WP_012446618.1">
    <property type="nucleotide sequence ID" value="NC_010718.1"/>
</dbReference>
<dbReference type="InterPro" id="IPR017900">
    <property type="entry name" value="4Fe4S_Fe_S_CS"/>
</dbReference>
<dbReference type="EMBL" id="CP001034">
    <property type="protein sequence ID" value="ACB83727.1"/>
    <property type="molecule type" value="Genomic_DNA"/>
</dbReference>
<dbReference type="GO" id="GO:0051536">
    <property type="term" value="F:iron-sulfur cluster binding"/>
    <property type="evidence" value="ECO:0007669"/>
    <property type="project" value="UniProtKB-KW"/>
</dbReference>
<dbReference type="HOGENOM" id="CLU_163428_0_0_9"/>
<dbReference type="InterPro" id="IPR017896">
    <property type="entry name" value="4Fe4S_Fe-S-bd"/>
</dbReference>
<dbReference type="PIRSF" id="PIRSF036548">
    <property type="entry name" value="Fdx_FixX"/>
    <property type="match status" value="1"/>
</dbReference>
<evidence type="ECO:0000256" key="4">
    <source>
        <dbReference type="ARBA" id="ARBA00023004"/>
    </source>
</evidence>
<evidence type="ECO:0000259" key="6">
    <source>
        <dbReference type="PROSITE" id="PS51379"/>
    </source>
</evidence>
<evidence type="ECO:0000256" key="3">
    <source>
        <dbReference type="ARBA" id="ARBA00022982"/>
    </source>
</evidence>
<protein>
    <submittedName>
        <fullName evidence="7">4Fe-4S ferredoxin iron-sulfur binding domain protein</fullName>
    </submittedName>
</protein>
<dbReference type="PROSITE" id="PS00198">
    <property type="entry name" value="4FE4S_FER_1"/>
    <property type="match status" value="1"/>
</dbReference>
<feature type="domain" description="4Fe-4S ferredoxin-type" evidence="6">
    <location>
        <begin position="23"/>
        <end position="56"/>
    </location>
</feature>
<organism evidence="7 8">
    <name type="scientific">Natranaerobius thermophilus (strain ATCC BAA-1301 / DSM 18059 / JW/NM-WN-LF)</name>
    <dbReference type="NCBI Taxonomy" id="457570"/>
    <lineage>
        <taxon>Bacteria</taxon>
        <taxon>Bacillati</taxon>
        <taxon>Bacillota</taxon>
        <taxon>Clostridia</taxon>
        <taxon>Natranaerobiales</taxon>
        <taxon>Natranaerobiaceae</taxon>
        <taxon>Natranaerobius</taxon>
    </lineage>
</organism>
<keyword evidence="1" id="KW-0813">Transport</keyword>
<proteinExistence type="predicted"/>
<dbReference type="PROSITE" id="PS51379">
    <property type="entry name" value="4FE4S_FER_2"/>
    <property type="match status" value="2"/>
</dbReference>
<name>B2A3V2_NATTJ</name>
<dbReference type="STRING" id="457570.Nther_0128"/>
<dbReference type="InParanoid" id="B2A3V2"/>
<evidence type="ECO:0000256" key="2">
    <source>
        <dbReference type="ARBA" id="ARBA00022723"/>
    </source>
</evidence>
<dbReference type="InterPro" id="IPR012206">
    <property type="entry name" value="Fd_FixX"/>
</dbReference>
<keyword evidence="5" id="KW-0411">Iron-sulfur</keyword>
<dbReference type="PANTHER" id="PTHR43082">
    <property type="entry name" value="FERREDOXIN-LIKE"/>
    <property type="match status" value="1"/>
</dbReference>
<dbReference type="OrthoDB" id="9800260at2"/>
<dbReference type="Gene3D" id="3.30.70.20">
    <property type="match status" value="1"/>
</dbReference>
<evidence type="ECO:0000256" key="5">
    <source>
        <dbReference type="ARBA" id="ARBA00023014"/>
    </source>
</evidence>